<dbReference type="RefSeq" id="WP_183218283.1">
    <property type="nucleotide sequence ID" value="NZ_BMPW01000015.1"/>
</dbReference>
<reference evidence="1 2" key="1">
    <citation type="submission" date="2020-08" db="EMBL/GenBank/DDBJ databases">
        <title>Genomic Encyclopedia of Type Strains, Phase III (KMG-III): the genomes of soil and plant-associated and newly described type strains.</title>
        <authorList>
            <person name="Whitman W."/>
        </authorList>
    </citation>
    <scope>NUCLEOTIDE SEQUENCE [LARGE SCALE GENOMIC DNA]</scope>
    <source>
        <strain evidence="1 2">CECT 3287</strain>
    </source>
</reference>
<keyword evidence="2" id="KW-1185">Reference proteome</keyword>
<sequence>MSETTELRNYGQYAGVNYGGMHTHRHETRLLSRLIVAQRLDRGRIEEVLKRFAPRTYRISTGPELDRAGAAALLATSPFVVVVGEYGSGLGTAAEALLKEFSEQGRRLERIRIDDEQSGQFAGTDLPAEQGVVYLLRLPRQPGLVGPHVAEEIRGHAALLSDLDAHLLVTASPDVWRAAGGFGGPHVLEAIPPSGVEVLRHHSFAKAVDVDAVLAHTPVADLLDRASVADAAHFARILEDAAGTDEDISLDQLVTDTLGAYRGWREVLSRWFDDKQHGLRERLFLTAAAMLEGRPAHQILDVLDELGNNVSGLPSYRAEGFAAAGLHALKEAIDADIQDGLLRFRKPGYAEATLSFLYGDRETRFRAGLWKWAVGLPLGRGRQEAQDLGNQIAEMMVKIVLRHFDVAPLYELKRWADEENLHDVVLRALTAAAVSEEVGQQVRAQLYDWASTDSTDVKLQRVIARVCAGDMAESYPRISFTRLGHLAGRRDSAVREEVITAVVMLWKRPQLRHRIIRAVTTWMGESSRLGTAWGIASKLAASEVHPLAVAAEHDGTLRDLVRAFGEALTDPSMVVPADEFGSSTLTNALGSPADRELAVRFFVDVVRYSSGGSRRIVRLQRMLFTWQPGAEDVAHPDRRDLRDHIAEALAHVDPVGQG</sequence>
<gene>
    <name evidence="1" type="ORF">FHR83_001735</name>
</gene>
<evidence type="ECO:0000313" key="2">
    <source>
        <dbReference type="Proteomes" id="UP000590749"/>
    </source>
</evidence>
<accession>A0A7W5ADC9</accession>
<proteinExistence type="predicted"/>
<organism evidence="1 2">
    <name type="scientific">Actinoplanes campanulatus</name>
    <dbReference type="NCBI Taxonomy" id="113559"/>
    <lineage>
        <taxon>Bacteria</taxon>
        <taxon>Bacillati</taxon>
        <taxon>Actinomycetota</taxon>
        <taxon>Actinomycetes</taxon>
        <taxon>Micromonosporales</taxon>
        <taxon>Micromonosporaceae</taxon>
        <taxon>Actinoplanes</taxon>
    </lineage>
</organism>
<protein>
    <submittedName>
        <fullName evidence="1">Uncharacterized protein</fullName>
    </submittedName>
</protein>
<dbReference type="AlphaFoldDB" id="A0A7W5ADC9"/>
<dbReference type="Proteomes" id="UP000590749">
    <property type="component" value="Unassembled WGS sequence"/>
</dbReference>
<name>A0A7W5ADC9_9ACTN</name>
<dbReference type="EMBL" id="JACHXF010000002">
    <property type="protein sequence ID" value="MBB3094086.1"/>
    <property type="molecule type" value="Genomic_DNA"/>
</dbReference>
<comment type="caution">
    <text evidence="1">The sequence shown here is derived from an EMBL/GenBank/DDBJ whole genome shotgun (WGS) entry which is preliminary data.</text>
</comment>
<evidence type="ECO:0000313" key="1">
    <source>
        <dbReference type="EMBL" id="MBB3094086.1"/>
    </source>
</evidence>